<protein>
    <submittedName>
        <fullName evidence="2">Uncharacterized protein</fullName>
    </submittedName>
</protein>
<evidence type="ECO:0000313" key="2">
    <source>
        <dbReference type="EMBL" id="KAH9324874.1"/>
    </source>
</evidence>
<accession>A0AA38LI72</accession>
<dbReference type="EMBL" id="JAHRHJ020000002">
    <property type="protein sequence ID" value="KAH9324874.1"/>
    <property type="molecule type" value="Genomic_DNA"/>
</dbReference>
<dbReference type="AlphaFoldDB" id="A0AA38LI72"/>
<feature type="region of interest" description="Disordered" evidence="1">
    <location>
        <begin position="40"/>
        <end position="73"/>
    </location>
</feature>
<feature type="region of interest" description="Disordered" evidence="1">
    <location>
        <begin position="1"/>
        <end position="21"/>
    </location>
</feature>
<reference evidence="2 3" key="1">
    <citation type="journal article" date="2021" name="Nat. Plants">
        <title>The Taxus genome provides insights into paclitaxel biosynthesis.</title>
        <authorList>
            <person name="Xiong X."/>
            <person name="Gou J."/>
            <person name="Liao Q."/>
            <person name="Li Y."/>
            <person name="Zhou Q."/>
            <person name="Bi G."/>
            <person name="Li C."/>
            <person name="Du R."/>
            <person name="Wang X."/>
            <person name="Sun T."/>
            <person name="Guo L."/>
            <person name="Liang H."/>
            <person name="Lu P."/>
            <person name="Wu Y."/>
            <person name="Zhang Z."/>
            <person name="Ro D.K."/>
            <person name="Shang Y."/>
            <person name="Huang S."/>
            <person name="Yan J."/>
        </authorList>
    </citation>
    <scope>NUCLEOTIDE SEQUENCE [LARGE SCALE GENOMIC DNA]</scope>
    <source>
        <strain evidence="2">Ta-2019</strain>
    </source>
</reference>
<proteinExistence type="predicted"/>
<organism evidence="2 3">
    <name type="scientific">Taxus chinensis</name>
    <name type="common">Chinese yew</name>
    <name type="synonym">Taxus wallichiana var. chinensis</name>
    <dbReference type="NCBI Taxonomy" id="29808"/>
    <lineage>
        <taxon>Eukaryota</taxon>
        <taxon>Viridiplantae</taxon>
        <taxon>Streptophyta</taxon>
        <taxon>Embryophyta</taxon>
        <taxon>Tracheophyta</taxon>
        <taxon>Spermatophyta</taxon>
        <taxon>Pinopsida</taxon>
        <taxon>Pinidae</taxon>
        <taxon>Conifers II</taxon>
        <taxon>Cupressales</taxon>
        <taxon>Taxaceae</taxon>
        <taxon>Taxus</taxon>
    </lineage>
</organism>
<keyword evidence="3" id="KW-1185">Reference proteome</keyword>
<comment type="caution">
    <text evidence="2">The sequence shown here is derived from an EMBL/GenBank/DDBJ whole genome shotgun (WGS) entry which is preliminary data.</text>
</comment>
<sequence>MIASHVSHHSPGTSPIEIQSDSLSHQLIPEAFMELSILYPESPDTEPMDSPCFATNDVDKEMDDNKPPAITPKMDGQVKLVSSILAKLQQDFEVLKTWKDYLDNTRAIIDK</sequence>
<feature type="compositionally biased region" description="Basic and acidic residues" evidence="1">
    <location>
        <begin position="57"/>
        <end position="66"/>
    </location>
</feature>
<evidence type="ECO:0000313" key="3">
    <source>
        <dbReference type="Proteomes" id="UP000824469"/>
    </source>
</evidence>
<gene>
    <name evidence="2" type="ORF">KI387_005052</name>
</gene>
<dbReference type="Proteomes" id="UP000824469">
    <property type="component" value="Unassembled WGS sequence"/>
</dbReference>
<evidence type="ECO:0000256" key="1">
    <source>
        <dbReference type="SAM" id="MobiDB-lite"/>
    </source>
</evidence>
<name>A0AA38LI72_TAXCH</name>
<feature type="compositionally biased region" description="Polar residues" evidence="1">
    <location>
        <begin position="10"/>
        <end position="21"/>
    </location>
</feature>